<dbReference type="Proteomes" id="UP000265300">
    <property type="component" value="Unplaced"/>
</dbReference>
<proteinExistence type="predicted"/>
<dbReference type="GO" id="GO:0015189">
    <property type="term" value="F:L-lysine transmembrane transporter activity"/>
    <property type="evidence" value="ECO:0007669"/>
    <property type="project" value="TreeGrafter"/>
</dbReference>
<evidence type="ECO:0000313" key="1">
    <source>
        <dbReference type="Proteomes" id="UP000265300"/>
    </source>
</evidence>
<dbReference type="GeneID" id="103084749"/>
<dbReference type="KEGG" id="lve:103084749"/>
<gene>
    <name evidence="2" type="primary">LOC103084749</name>
</gene>
<dbReference type="PANTHER" id="PTHR16201">
    <property type="entry name" value="SEVEN TRANSMEMBRANE PROTEIN 1-RELATED"/>
    <property type="match status" value="1"/>
</dbReference>
<dbReference type="PANTHER" id="PTHR16201:SF42">
    <property type="entry name" value="SOLUTE CARRIER FAMILY 66 MEMBER 1 LIKE"/>
    <property type="match status" value="1"/>
</dbReference>
<dbReference type="InParanoid" id="A0A340WLC9"/>
<keyword evidence="1" id="KW-1185">Reference proteome</keyword>
<accession>A0A340WLC9</accession>
<evidence type="ECO:0000313" key="2">
    <source>
        <dbReference type="RefSeq" id="XP_007447904.1"/>
    </source>
</evidence>
<dbReference type="AlphaFoldDB" id="A0A340WLC9"/>
<organism evidence="1 2">
    <name type="scientific">Lipotes vexillifer</name>
    <name type="common">Yangtze river dolphin</name>
    <dbReference type="NCBI Taxonomy" id="118797"/>
    <lineage>
        <taxon>Eukaryota</taxon>
        <taxon>Metazoa</taxon>
        <taxon>Chordata</taxon>
        <taxon>Craniata</taxon>
        <taxon>Vertebrata</taxon>
        <taxon>Euteleostomi</taxon>
        <taxon>Mammalia</taxon>
        <taxon>Eutheria</taxon>
        <taxon>Laurasiatheria</taxon>
        <taxon>Artiodactyla</taxon>
        <taxon>Whippomorpha</taxon>
        <taxon>Cetacea</taxon>
        <taxon>Odontoceti</taxon>
        <taxon>Lipotidae</taxon>
        <taxon>Lipotes</taxon>
    </lineage>
</organism>
<sequence length="252" mass="27919">MNILGEQDKTLKLGAEEVQEGGGCELEPCLGDVAWDSGSTSACFWVAKGTLPQILFPEHLSSPRTGIFGLGPCMVVMRQVQGCLEMRKVEICLDESLILDCGPRPGITDCWDSKPTIMLHAVKDQEVGSSEQKEDEALPLRLLLCWIGGDLTNFIGCYLTNQLPIQLNIFAALCYMNMSMIMPSQFANYKLKNQKKKKINLHYTDEQTEAWINGTKATQLADITVVLTESFRLQLSAFVFQAHTLLSLIALA</sequence>
<dbReference type="GO" id="GO:0005765">
    <property type="term" value="C:lysosomal membrane"/>
    <property type="evidence" value="ECO:0007669"/>
    <property type="project" value="TreeGrafter"/>
</dbReference>
<dbReference type="RefSeq" id="XP_007447904.1">
    <property type="nucleotide sequence ID" value="XM_007447842.1"/>
</dbReference>
<reference evidence="2" key="1">
    <citation type="submission" date="2025-08" db="UniProtKB">
        <authorList>
            <consortium name="RefSeq"/>
        </authorList>
    </citation>
    <scope>IDENTIFICATION</scope>
</reference>
<name>A0A340WLC9_LIPVE</name>
<dbReference type="InterPro" id="IPR051415">
    <property type="entry name" value="LAAT-1"/>
</dbReference>
<protein>
    <submittedName>
        <fullName evidence="2">Uncharacterized protein LOC103084749</fullName>
    </submittedName>
</protein>